<name>A0A2G8SYT0_9BURK</name>
<dbReference type="InterPro" id="IPR046883">
    <property type="entry name" value="T6SS_FHA_C"/>
</dbReference>
<comment type="caution">
    <text evidence="2">The sequence shown here is derived from an EMBL/GenBank/DDBJ whole genome shotgun (WGS) entry which is preliminary data.</text>
</comment>
<sequence length="219" mass="24092">MTTPAPAAPDQAAADVLALKQAFLRGAGVPAEAISADLTPELMELLGKLMAHSLQGAIDMLALRSLVKQEAKADVTMVMYRNNNPLKFFPDSQTVMTQMLRKKMPGFMEPLESVDDAWHDLRAHQMGLFAGNRASMQALMARLEPSSFESQLAPAGVIDKLLPSRRAEACWDLFVRQYGVIAGQAQDQSKALFGADFLAAYEQEVERFNGVQRGEQRHD</sequence>
<dbReference type="EMBL" id="PDOB01000026">
    <property type="protein sequence ID" value="PIL38957.1"/>
    <property type="molecule type" value="Genomic_DNA"/>
</dbReference>
<reference evidence="2 3" key="1">
    <citation type="submission" date="2017-10" db="EMBL/GenBank/DDBJ databases">
        <title>Massilia psychrophilum sp. nov., a novel purple-pigmented bacterium isolated from Tianshan glacier, Xinjiang Municipality, China.</title>
        <authorList>
            <person name="Wang H."/>
        </authorList>
    </citation>
    <scope>NUCLEOTIDE SEQUENCE [LARGE SCALE GENOMIC DNA]</scope>
    <source>
        <strain evidence="2 3">JCM 30813</strain>
    </source>
</reference>
<evidence type="ECO:0000313" key="2">
    <source>
        <dbReference type="EMBL" id="PIL38957.1"/>
    </source>
</evidence>
<proteinExistence type="predicted"/>
<dbReference type="RefSeq" id="WP_099916877.1">
    <property type="nucleotide sequence ID" value="NZ_BMHS01000007.1"/>
</dbReference>
<gene>
    <name evidence="2" type="ORF">CR103_15435</name>
</gene>
<dbReference type="OrthoDB" id="273564at2"/>
<keyword evidence="3" id="KW-1185">Reference proteome</keyword>
<organism evidence="2 3">
    <name type="scientific">Massilia psychrophila</name>
    <dbReference type="NCBI Taxonomy" id="1603353"/>
    <lineage>
        <taxon>Bacteria</taxon>
        <taxon>Pseudomonadati</taxon>
        <taxon>Pseudomonadota</taxon>
        <taxon>Betaproteobacteria</taxon>
        <taxon>Burkholderiales</taxon>
        <taxon>Oxalobacteraceae</taxon>
        <taxon>Telluria group</taxon>
        <taxon>Massilia</taxon>
    </lineage>
</organism>
<dbReference type="AlphaFoldDB" id="A0A2G8SYT0"/>
<protein>
    <submittedName>
        <fullName evidence="2">Type VI secretion system-associated FHA domain protein TagH</fullName>
    </submittedName>
</protein>
<dbReference type="NCBIfam" id="TIGR03354">
    <property type="entry name" value="VI_FHA"/>
    <property type="match status" value="1"/>
</dbReference>
<dbReference type="Pfam" id="PF20232">
    <property type="entry name" value="T6SS_FHA_C"/>
    <property type="match status" value="1"/>
</dbReference>
<feature type="domain" description="Type VI secretion system FHA" evidence="1">
    <location>
        <begin position="25"/>
        <end position="203"/>
    </location>
</feature>
<dbReference type="Proteomes" id="UP000228593">
    <property type="component" value="Unassembled WGS sequence"/>
</dbReference>
<evidence type="ECO:0000259" key="1">
    <source>
        <dbReference type="Pfam" id="PF20232"/>
    </source>
</evidence>
<accession>A0A2G8SYT0</accession>
<evidence type="ECO:0000313" key="3">
    <source>
        <dbReference type="Proteomes" id="UP000228593"/>
    </source>
</evidence>
<dbReference type="InterPro" id="IPR017735">
    <property type="entry name" value="T6SS_FHA"/>
</dbReference>